<dbReference type="AlphaFoldDB" id="A0A0A9D4V2"/>
<dbReference type="EMBL" id="GBRH01219113">
    <property type="protein sequence ID" value="JAD78782.1"/>
    <property type="molecule type" value="Transcribed_RNA"/>
</dbReference>
<protein>
    <submittedName>
        <fullName evidence="1">DRH1</fullName>
    </submittedName>
</protein>
<evidence type="ECO:0000313" key="1">
    <source>
        <dbReference type="EMBL" id="JAD78782.1"/>
    </source>
</evidence>
<proteinExistence type="predicted"/>
<organism evidence="1">
    <name type="scientific">Arundo donax</name>
    <name type="common">Giant reed</name>
    <name type="synonym">Donax arundinaceus</name>
    <dbReference type="NCBI Taxonomy" id="35708"/>
    <lineage>
        <taxon>Eukaryota</taxon>
        <taxon>Viridiplantae</taxon>
        <taxon>Streptophyta</taxon>
        <taxon>Embryophyta</taxon>
        <taxon>Tracheophyta</taxon>
        <taxon>Spermatophyta</taxon>
        <taxon>Magnoliopsida</taxon>
        <taxon>Liliopsida</taxon>
        <taxon>Poales</taxon>
        <taxon>Poaceae</taxon>
        <taxon>PACMAD clade</taxon>
        <taxon>Arundinoideae</taxon>
        <taxon>Arundineae</taxon>
        <taxon>Arundo</taxon>
    </lineage>
</organism>
<reference evidence="1" key="2">
    <citation type="journal article" date="2015" name="Data Brief">
        <title>Shoot transcriptome of the giant reed, Arundo donax.</title>
        <authorList>
            <person name="Barrero R.A."/>
            <person name="Guerrero F.D."/>
            <person name="Moolhuijzen P."/>
            <person name="Goolsby J.A."/>
            <person name="Tidwell J."/>
            <person name="Bellgard S.E."/>
            <person name="Bellgard M.I."/>
        </authorList>
    </citation>
    <scope>NUCLEOTIDE SEQUENCE</scope>
    <source>
        <tissue evidence="1">Shoot tissue taken approximately 20 cm above the soil surface</tissue>
    </source>
</reference>
<name>A0A0A9D4V2_ARUDO</name>
<reference evidence="1" key="1">
    <citation type="submission" date="2014-09" db="EMBL/GenBank/DDBJ databases">
        <authorList>
            <person name="Magalhaes I.L.F."/>
            <person name="Oliveira U."/>
            <person name="Santos F.R."/>
            <person name="Vidigal T.H.D.A."/>
            <person name="Brescovit A.D."/>
            <person name="Santos A.J."/>
        </authorList>
    </citation>
    <scope>NUCLEOTIDE SEQUENCE</scope>
    <source>
        <tissue evidence="1">Shoot tissue taken approximately 20 cm above the soil surface</tissue>
    </source>
</reference>
<accession>A0A0A9D4V2</accession>
<sequence length="44" mass="5022">MPPRPDRTGGKGREGVRWRKSPNHLLVLLLRPPPPPPAFLRSDR</sequence>